<dbReference type="OrthoDB" id="2192665at2"/>
<dbReference type="RefSeq" id="WP_093339573.1">
    <property type="nucleotide sequence ID" value="NZ_FOXD01000034.1"/>
</dbReference>
<evidence type="ECO:0000313" key="2">
    <source>
        <dbReference type="EMBL" id="SFQ38178.1"/>
    </source>
</evidence>
<dbReference type="PANTHER" id="PTHR47738">
    <property type="entry name" value="PTS SYSTEM FRUCTOSE-LIKE EIIA COMPONENT-RELATED"/>
    <property type="match status" value="1"/>
</dbReference>
<dbReference type="Pfam" id="PF00359">
    <property type="entry name" value="PTS_EIIA_2"/>
    <property type="match status" value="1"/>
</dbReference>
<protein>
    <submittedName>
        <fullName evidence="2">PTS system, nitrogen regulatory IIA component</fullName>
    </submittedName>
</protein>
<evidence type="ECO:0000313" key="3">
    <source>
        <dbReference type="Proteomes" id="UP000198892"/>
    </source>
</evidence>
<gene>
    <name evidence="2" type="ORF">SAMN05518683_13417</name>
</gene>
<organism evidence="2 3">
    <name type="scientific">Salibacterium halotolerans</name>
    <dbReference type="NCBI Taxonomy" id="1884432"/>
    <lineage>
        <taxon>Bacteria</taxon>
        <taxon>Bacillati</taxon>
        <taxon>Bacillota</taxon>
        <taxon>Bacilli</taxon>
        <taxon>Bacillales</taxon>
        <taxon>Bacillaceae</taxon>
    </lineage>
</organism>
<dbReference type="AlphaFoldDB" id="A0A1I5Y1X0"/>
<proteinExistence type="predicted"/>
<dbReference type="InterPro" id="IPR016152">
    <property type="entry name" value="PTrfase/Anion_transptr"/>
</dbReference>
<dbReference type="Proteomes" id="UP000198892">
    <property type="component" value="Unassembled WGS sequence"/>
</dbReference>
<dbReference type="InterPro" id="IPR002178">
    <property type="entry name" value="PTS_EIIA_type-2_dom"/>
</dbReference>
<evidence type="ECO:0000259" key="1">
    <source>
        <dbReference type="PROSITE" id="PS51094"/>
    </source>
</evidence>
<reference evidence="3" key="1">
    <citation type="submission" date="2016-10" db="EMBL/GenBank/DDBJ databases">
        <authorList>
            <person name="Varghese N."/>
            <person name="Submissions S."/>
        </authorList>
    </citation>
    <scope>NUCLEOTIDE SEQUENCE [LARGE SCALE GENOMIC DNA]</scope>
    <source>
        <strain evidence="3">S7</strain>
    </source>
</reference>
<sequence>MNADSLFHIYFNCDVETKEQTYAFLSEAGCPRAAAGQQKEIIQQLEEREKAGIPLIAEHVLLPHIESEHVEESSILLLSPAEPLRWGETAEDIRLVIAILLRKHEEEAVKQKIARFTRSLADDAFVDELVTTENEADFHQKIRTFQEEL</sequence>
<dbReference type="SUPFAM" id="SSF55804">
    <property type="entry name" value="Phoshotransferase/anion transport protein"/>
    <property type="match status" value="1"/>
</dbReference>
<dbReference type="EMBL" id="FOXD01000034">
    <property type="protein sequence ID" value="SFQ38178.1"/>
    <property type="molecule type" value="Genomic_DNA"/>
</dbReference>
<dbReference type="PROSITE" id="PS51094">
    <property type="entry name" value="PTS_EIIA_TYPE_2"/>
    <property type="match status" value="1"/>
</dbReference>
<accession>A0A1I5Y1X0</accession>
<name>A0A1I5Y1X0_9BACI</name>
<feature type="domain" description="PTS EIIA type-2" evidence="1">
    <location>
        <begin position="2"/>
        <end position="145"/>
    </location>
</feature>
<dbReference type="STRING" id="1884432.SAMN05518683_13417"/>
<dbReference type="InterPro" id="IPR051541">
    <property type="entry name" value="PTS_SugarTrans_NitroReg"/>
</dbReference>
<dbReference type="Gene3D" id="3.40.930.10">
    <property type="entry name" value="Mannitol-specific EII, Chain A"/>
    <property type="match status" value="1"/>
</dbReference>
<keyword evidence="3" id="KW-1185">Reference proteome</keyword>